<evidence type="ECO:0000313" key="4">
    <source>
        <dbReference type="EMBL" id="GFR75295.1"/>
    </source>
</evidence>
<dbReference type="InterPro" id="IPR029063">
    <property type="entry name" value="SAM-dependent_MTases_sf"/>
</dbReference>
<dbReference type="PROSITE" id="PS51585">
    <property type="entry name" value="SAM_MT_TPMT"/>
    <property type="match status" value="1"/>
</dbReference>
<keyword evidence="2" id="KW-0808">Transferase</keyword>
<gene>
    <name evidence="4" type="ORF">ElyMa_005774100</name>
</gene>
<keyword evidence="1" id="KW-0489">Methyltransferase</keyword>
<dbReference type="Proteomes" id="UP000762676">
    <property type="component" value="Unassembled WGS sequence"/>
</dbReference>
<organism evidence="4 5">
    <name type="scientific">Elysia marginata</name>
    <dbReference type="NCBI Taxonomy" id="1093978"/>
    <lineage>
        <taxon>Eukaryota</taxon>
        <taxon>Metazoa</taxon>
        <taxon>Spiralia</taxon>
        <taxon>Lophotrochozoa</taxon>
        <taxon>Mollusca</taxon>
        <taxon>Gastropoda</taxon>
        <taxon>Heterobranchia</taxon>
        <taxon>Euthyneura</taxon>
        <taxon>Panpulmonata</taxon>
        <taxon>Sacoglossa</taxon>
        <taxon>Placobranchoidea</taxon>
        <taxon>Plakobranchidae</taxon>
        <taxon>Elysia</taxon>
    </lineage>
</organism>
<dbReference type="SUPFAM" id="SSF53335">
    <property type="entry name" value="S-adenosyl-L-methionine-dependent methyltransferases"/>
    <property type="match status" value="1"/>
</dbReference>
<reference evidence="4 5" key="1">
    <citation type="journal article" date="2021" name="Elife">
        <title>Chloroplast acquisition without the gene transfer in kleptoplastic sea slugs, Plakobranchus ocellatus.</title>
        <authorList>
            <person name="Maeda T."/>
            <person name="Takahashi S."/>
            <person name="Yoshida T."/>
            <person name="Shimamura S."/>
            <person name="Takaki Y."/>
            <person name="Nagai Y."/>
            <person name="Toyoda A."/>
            <person name="Suzuki Y."/>
            <person name="Arimoto A."/>
            <person name="Ishii H."/>
            <person name="Satoh N."/>
            <person name="Nishiyama T."/>
            <person name="Hasebe M."/>
            <person name="Maruyama T."/>
            <person name="Minagawa J."/>
            <person name="Obokata J."/>
            <person name="Shigenobu S."/>
        </authorList>
    </citation>
    <scope>NUCLEOTIDE SEQUENCE [LARGE SCALE GENOMIC DNA]</scope>
</reference>
<sequence>MDTQYTPKDEALYWDQEYKNGRIRWHRDQVHQILVNHYDKLNPGGKHSRVLVTMCGMSEDMNWLVDRGLQVIGIDFAKHALHKFMCLDGQEWTGCPVKELGHDAKLFTRDDGKIKLFYGDVLNLSPEIDGKFDAIYDCSSIHNLPKPKASRMANVLKKILNPGGRILLDAIDYDLKILELEDLNLQAPVPPPYPMNLKDVKELFEPECTVELVETHIETIFCMRETDFNCYLITKK</sequence>
<evidence type="ECO:0000256" key="3">
    <source>
        <dbReference type="ARBA" id="ARBA00022691"/>
    </source>
</evidence>
<dbReference type="AlphaFoldDB" id="A0AAV4FRK2"/>
<dbReference type="Pfam" id="PF05724">
    <property type="entry name" value="TPMT"/>
    <property type="match status" value="1"/>
</dbReference>
<name>A0AAV4FRK2_9GAST</name>
<evidence type="ECO:0000256" key="2">
    <source>
        <dbReference type="ARBA" id="ARBA00022679"/>
    </source>
</evidence>
<comment type="caution">
    <text evidence="4">The sequence shown here is derived from an EMBL/GenBank/DDBJ whole genome shotgun (WGS) entry which is preliminary data.</text>
</comment>
<protein>
    <submittedName>
        <fullName evidence="4">Thiopurine S-methyltransferase</fullName>
    </submittedName>
</protein>
<dbReference type="CDD" id="cd02440">
    <property type="entry name" value="AdoMet_MTases"/>
    <property type="match status" value="1"/>
</dbReference>
<keyword evidence="3" id="KW-0949">S-adenosyl-L-methionine</keyword>
<evidence type="ECO:0000256" key="1">
    <source>
        <dbReference type="ARBA" id="ARBA00022603"/>
    </source>
</evidence>
<dbReference type="GO" id="GO:0032259">
    <property type="term" value="P:methylation"/>
    <property type="evidence" value="ECO:0007669"/>
    <property type="project" value="UniProtKB-KW"/>
</dbReference>
<dbReference type="InterPro" id="IPR008854">
    <property type="entry name" value="TPMT"/>
</dbReference>
<proteinExistence type="predicted"/>
<dbReference type="Gene3D" id="3.40.50.150">
    <property type="entry name" value="Vaccinia Virus protein VP39"/>
    <property type="match status" value="1"/>
</dbReference>
<dbReference type="EMBL" id="BMAT01011581">
    <property type="protein sequence ID" value="GFR75295.1"/>
    <property type="molecule type" value="Genomic_DNA"/>
</dbReference>
<dbReference type="GO" id="GO:0008119">
    <property type="term" value="F:thiopurine S-methyltransferase activity"/>
    <property type="evidence" value="ECO:0007669"/>
    <property type="project" value="TreeGrafter"/>
</dbReference>
<dbReference type="PANTHER" id="PTHR10259:SF11">
    <property type="entry name" value="THIOPURINE S-METHYLTRANSFERASE"/>
    <property type="match status" value="1"/>
</dbReference>
<evidence type="ECO:0000313" key="5">
    <source>
        <dbReference type="Proteomes" id="UP000762676"/>
    </source>
</evidence>
<accession>A0AAV4FRK2</accession>
<dbReference type="PANTHER" id="PTHR10259">
    <property type="entry name" value="THIOPURINE S-METHYLTRANSFERASE"/>
    <property type="match status" value="1"/>
</dbReference>
<keyword evidence="5" id="KW-1185">Reference proteome</keyword>